<keyword evidence="2" id="KW-1185">Reference proteome</keyword>
<dbReference type="Proteomes" id="UP001164746">
    <property type="component" value="Chromosome 6"/>
</dbReference>
<reference evidence="1" key="1">
    <citation type="submission" date="2022-11" db="EMBL/GenBank/DDBJ databases">
        <title>Centuries of genome instability and evolution in soft-shell clam transmissible cancer (bioRxiv).</title>
        <authorList>
            <person name="Hart S.F.M."/>
            <person name="Yonemitsu M.A."/>
            <person name="Giersch R.M."/>
            <person name="Beal B.F."/>
            <person name="Arriagada G."/>
            <person name="Davis B.W."/>
            <person name="Ostrander E.A."/>
            <person name="Goff S.P."/>
            <person name="Metzger M.J."/>
        </authorList>
    </citation>
    <scope>NUCLEOTIDE SEQUENCE</scope>
    <source>
        <strain evidence="1">MELC-2E11</strain>
        <tissue evidence="1">Siphon/mantle</tissue>
    </source>
</reference>
<accession>A0ABY7EHI5</accession>
<organism evidence="1 2">
    <name type="scientific">Mya arenaria</name>
    <name type="common">Soft-shell clam</name>
    <dbReference type="NCBI Taxonomy" id="6604"/>
    <lineage>
        <taxon>Eukaryota</taxon>
        <taxon>Metazoa</taxon>
        <taxon>Spiralia</taxon>
        <taxon>Lophotrochozoa</taxon>
        <taxon>Mollusca</taxon>
        <taxon>Bivalvia</taxon>
        <taxon>Autobranchia</taxon>
        <taxon>Heteroconchia</taxon>
        <taxon>Euheterodonta</taxon>
        <taxon>Imparidentia</taxon>
        <taxon>Neoheterodontei</taxon>
        <taxon>Myida</taxon>
        <taxon>Myoidea</taxon>
        <taxon>Myidae</taxon>
        <taxon>Mya</taxon>
    </lineage>
</organism>
<dbReference type="EMBL" id="CP111017">
    <property type="protein sequence ID" value="WAR09457.1"/>
    <property type="molecule type" value="Genomic_DNA"/>
</dbReference>
<evidence type="ECO:0000313" key="2">
    <source>
        <dbReference type="Proteomes" id="UP001164746"/>
    </source>
</evidence>
<protein>
    <submittedName>
        <fullName evidence="1">Uncharacterized protein</fullName>
    </submittedName>
</protein>
<gene>
    <name evidence="1" type="ORF">MAR_019415</name>
</gene>
<evidence type="ECO:0000313" key="1">
    <source>
        <dbReference type="EMBL" id="WAR09457.1"/>
    </source>
</evidence>
<name>A0ABY7EHI5_MYAAR</name>
<sequence length="116" mass="12873">MNVDKEKTIRNAILARMDIQTIAESTFKKKDKATTLSSQFSVKIGGEAVQVDPRLLFQRFTVAAKASVFKYGLCSNPPALFDTSLLLRQPHKLVLVDATWALLTPEPSSDHRPSSK</sequence>
<proteinExistence type="predicted"/>